<gene>
    <name evidence="1" type="ORF">T12_16353</name>
</gene>
<evidence type="ECO:0000313" key="1">
    <source>
        <dbReference type="EMBL" id="KRY23375.1"/>
    </source>
</evidence>
<dbReference type="EMBL" id="JYDQ01000003">
    <property type="protein sequence ID" value="KRY23375.1"/>
    <property type="molecule type" value="Genomic_DNA"/>
</dbReference>
<reference evidence="1 2" key="1">
    <citation type="submission" date="2015-01" db="EMBL/GenBank/DDBJ databases">
        <title>Evolution of Trichinella species and genotypes.</title>
        <authorList>
            <person name="Korhonen P.K."/>
            <person name="Edoardo P."/>
            <person name="Giuseppe L.R."/>
            <person name="Gasser R.B."/>
        </authorList>
    </citation>
    <scope>NUCLEOTIDE SEQUENCE [LARGE SCALE GENOMIC DNA]</scope>
    <source>
        <strain evidence="1">ISS2496</strain>
    </source>
</reference>
<accession>A0A0V1AEU9</accession>
<dbReference type="Proteomes" id="UP000054783">
    <property type="component" value="Unassembled WGS sequence"/>
</dbReference>
<comment type="caution">
    <text evidence="1">The sequence shown here is derived from an EMBL/GenBank/DDBJ whole genome shotgun (WGS) entry which is preliminary data.</text>
</comment>
<keyword evidence="2" id="KW-1185">Reference proteome</keyword>
<organism evidence="1 2">
    <name type="scientific">Trichinella patagoniensis</name>
    <dbReference type="NCBI Taxonomy" id="990121"/>
    <lineage>
        <taxon>Eukaryota</taxon>
        <taxon>Metazoa</taxon>
        <taxon>Ecdysozoa</taxon>
        <taxon>Nematoda</taxon>
        <taxon>Enoplea</taxon>
        <taxon>Dorylaimia</taxon>
        <taxon>Trichinellida</taxon>
        <taxon>Trichinellidae</taxon>
        <taxon>Trichinella</taxon>
    </lineage>
</organism>
<dbReference type="AlphaFoldDB" id="A0A0V1AEU9"/>
<name>A0A0V1AEU9_9BILA</name>
<protein>
    <submittedName>
        <fullName evidence="1">Uncharacterized protein</fullName>
    </submittedName>
</protein>
<evidence type="ECO:0000313" key="2">
    <source>
        <dbReference type="Proteomes" id="UP000054783"/>
    </source>
</evidence>
<sequence>MNVINAGGFYVLFNHCNETIKCIPYNLNKINAIYLKTPDLLSVIRYLNRKEFLKLKPNQNDYDYRPKLNYAEVHKRTSLTSECSSHTYISSFQLTVEYEIISSNVKCYKFGYNTISNNYRHLSFVDSLDIVILHVIGLLSAT</sequence>
<proteinExistence type="predicted"/>